<dbReference type="PROSITE" id="PS50822">
    <property type="entry name" value="PIWI"/>
    <property type="match status" value="1"/>
</dbReference>
<dbReference type="Proteomes" id="UP000662466">
    <property type="component" value="Unassembled WGS sequence"/>
</dbReference>
<dbReference type="InterPro" id="IPR032472">
    <property type="entry name" value="ArgoL2"/>
</dbReference>
<dbReference type="Gene3D" id="3.40.50.2300">
    <property type="match status" value="1"/>
</dbReference>
<dbReference type="InterPro" id="IPR032473">
    <property type="entry name" value="Argonaute_Mid_dom"/>
</dbReference>
<evidence type="ECO:0000313" key="4">
    <source>
        <dbReference type="EMBL" id="KAF7174062.1"/>
    </source>
</evidence>
<dbReference type="Pfam" id="PF16488">
    <property type="entry name" value="ArgoL2"/>
    <property type="match status" value="1"/>
</dbReference>
<name>A0A8H6QKW0_9EURO</name>
<dbReference type="SUPFAM" id="SSF101690">
    <property type="entry name" value="PAZ domain"/>
    <property type="match status" value="1"/>
</dbReference>
<dbReference type="Pfam" id="PF02170">
    <property type="entry name" value="PAZ"/>
    <property type="match status" value="1"/>
</dbReference>
<dbReference type="Gene3D" id="2.170.260.10">
    <property type="entry name" value="paz domain"/>
    <property type="match status" value="1"/>
</dbReference>
<comment type="caution">
    <text evidence="4">The sequence shown here is derived from an EMBL/GenBank/DDBJ whole genome shotgun (WGS) entry which is preliminary data.</text>
</comment>
<dbReference type="AlphaFoldDB" id="A0A8H6QKW0"/>
<dbReference type="InterPro" id="IPR036085">
    <property type="entry name" value="PAZ_dom_sf"/>
</dbReference>
<dbReference type="Pfam" id="PF16486">
    <property type="entry name" value="ArgoN"/>
    <property type="match status" value="1"/>
</dbReference>
<evidence type="ECO:0000256" key="1">
    <source>
        <dbReference type="SAM" id="MobiDB-lite"/>
    </source>
</evidence>
<dbReference type="Pfam" id="PF02171">
    <property type="entry name" value="Piwi"/>
    <property type="match status" value="1"/>
</dbReference>
<feature type="domain" description="Piwi" evidence="2">
    <location>
        <begin position="492"/>
        <end position="799"/>
    </location>
</feature>
<dbReference type="InterPro" id="IPR003165">
    <property type="entry name" value="Piwi"/>
</dbReference>
<accession>A0A8H6QKW0</accession>
<protein>
    <recommendedName>
        <fullName evidence="2">Piwi domain-containing protein</fullName>
    </recommendedName>
</protein>
<dbReference type="InterPro" id="IPR012337">
    <property type="entry name" value="RNaseH-like_sf"/>
</dbReference>
<dbReference type="InterPro" id="IPR032474">
    <property type="entry name" value="Argonaute_N"/>
</dbReference>
<dbReference type="EMBL" id="JACBAF010001670">
    <property type="protein sequence ID" value="KAF7174062.1"/>
    <property type="molecule type" value="Genomic_DNA"/>
</dbReference>
<dbReference type="SMART" id="SM01163">
    <property type="entry name" value="DUF1785"/>
    <property type="match status" value="1"/>
</dbReference>
<gene>
    <name evidence="3" type="ORF">CNMCM5793_005092</name>
    <name evidence="4" type="ORF">CNMCM6106_008186</name>
</gene>
<dbReference type="InterPro" id="IPR014811">
    <property type="entry name" value="ArgoL1"/>
</dbReference>
<dbReference type="PANTHER" id="PTHR22891">
    <property type="entry name" value="EUKARYOTIC TRANSLATION INITIATION FACTOR 2C"/>
    <property type="match status" value="1"/>
</dbReference>
<dbReference type="InterPro" id="IPR003100">
    <property type="entry name" value="PAZ_dom"/>
</dbReference>
<dbReference type="SMART" id="SM00950">
    <property type="entry name" value="Piwi"/>
    <property type="match status" value="1"/>
</dbReference>
<dbReference type="InterPro" id="IPR036397">
    <property type="entry name" value="RNaseH_sf"/>
</dbReference>
<dbReference type="GO" id="GO:0003723">
    <property type="term" value="F:RNA binding"/>
    <property type="evidence" value="ECO:0007669"/>
    <property type="project" value="InterPro"/>
</dbReference>
<dbReference type="CDD" id="cd02846">
    <property type="entry name" value="PAZ_argonaute_like"/>
    <property type="match status" value="1"/>
</dbReference>
<organism evidence="4 6">
    <name type="scientific">Aspergillus hiratsukae</name>
    <dbReference type="NCBI Taxonomy" id="1194566"/>
    <lineage>
        <taxon>Eukaryota</taxon>
        <taxon>Fungi</taxon>
        <taxon>Dikarya</taxon>
        <taxon>Ascomycota</taxon>
        <taxon>Pezizomycotina</taxon>
        <taxon>Eurotiomycetes</taxon>
        <taxon>Eurotiomycetidae</taxon>
        <taxon>Eurotiales</taxon>
        <taxon>Aspergillaceae</taxon>
        <taxon>Aspergillus</taxon>
        <taxon>Aspergillus subgen. Fumigati</taxon>
    </lineage>
</organism>
<dbReference type="Pfam" id="PF08699">
    <property type="entry name" value="ArgoL1"/>
    <property type="match status" value="1"/>
</dbReference>
<dbReference type="OrthoDB" id="10252740at2759"/>
<sequence length="845" mass="95571">MEDYEYINKLEGGLRHLRTGKEIEVLMNAYPITKFPTRNIYQYDVQIGNGVEKNVVIKKVWNCNARKCALKQIIFDGQKLAWSMNNYPNGLNVMVDLDAEQGRPAGRTSNTFRLTVRPTKTVNLAVLNAWLTGRTSMSETVLEAMNFLDHVLRDHPSGKFLAIRRSFFDENGDNYDLGNGVLAFKGVYQAIRPALNRGLIVNVDVSNSCFWARISFMGAAMAVLDCRDHQHLMHVLKPAADGHGGVTESTGFYEGLVNANARQYMIEIKDKATGKTERISVESYFKKKYNLTLNYWELPMVEMTKKGVVYPMEVLTIHGLHRYPWKLNEYQTSAMIKYAASRPADRLNSIHKSKAMLDHAKDPVLNTFGLAIDNNMIRTKARLLPSPDIQFGGNQRLSPGTNGRWDLRGKKFYQPNKKPLEAWSVGFFPGKRNAINQTQVQQFCDLLVKTYAGHGGMVKNKPHILELKEDIGEAIKRLYNTTGQKFQKDPQLLVIIVPDKNSFTYTRIKKSCDCRWGVPSQVLQFGHCVKLSPQYASNVLMKINAKLGGTTARAVPKVTEAALRPRSMIIGADVTHSPVGVWTPSKAAMSVCMDTFGGRYWGSCEANGHRVEIIATSNIEVILTPLVREWRSHVGEGRAPDHVYYFRDGVSTAEHEKVLREEVTDIKKVLMKLGNDHFKGKFTVVIANKRHHLRAFPRPGDRNSADRNGNPLPGTLITRDVTSPHDWDFLLYSHIALQGTSRPVHYHVILDQIKNKAQELENMIYDHCYQYMRSTASVSLFPAVYYAHLISNRARTHEDVPASFGPQNGPEVKLTNAKPKDRPADPRLLPIHETSNRLAFGMWYI</sequence>
<dbReference type="Pfam" id="PF16487">
    <property type="entry name" value="ArgoMid"/>
    <property type="match status" value="1"/>
</dbReference>
<dbReference type="InterPro" id="IPR045246">
    <property type="entry name" value="Piwi_ago-like"/>
</dbReference>
<proteinExistence type="predicted"/>
<reference evidence="4" key="1">
    <citation type="submission" date="2020-06" db="EMBL/GenBank/DDBJ databases">
        <title>Draft genome sequences of strains closely related to Aspergillus parafelis and Aspergillus hiratsukae.</title>
        <authorList>
            <person name="Dos Santos R.A.C."/>
            <person name="Rivero-Menendez O."/>
            <person name="Steenwyk J.L."/>
            <person name="Mead M.E."/>
            <person name="Goldman G.H."/>
            <person name="Alastruey-Izquierdo A."/>
            <person name="Rokas A."/>
        </authorList>
    </citation>
    <scope>NUCLEOTIDE SEQUENCE</scope>
    <source>
        <strain evidence="3">CNM-CM5793</strain>
        <strain evidence="4">CNM-CM6106</strain>
    </source>
</reference>
<dbReference type="EMBL" id="JACBAD010001818">
    <property type="protein sequence ID" value="KAF7133738.1"/>
    <property type="molecule type" value="Genomic_DNA"/>
</dbReference>
<dbReference type="Proteomes" id="UP000630445">
    <property type="component" value="Unassembled WGS sequence"/>
</dbReference>
<dbReference type="Gene3D" id="3.30.420.10">
    <property type="entry name" value="Ribonuclease H-like superfamily/Ribonuclease H"/>
    <property type="match status" value="1"/>
</dbReference>
<dbReference type="SUPFAM" id="SSF53098">
    <property type="entry name" value="Ribonuclease H-like"/>
    <property type="match status" value="1"/>
</dbReference>
<feature type="region of interest" description="Disordered" evidence="1">
    <location>
        <begin position="801"/>
        <end position="826"/>
    </location>
</feature>
<evidence type="ECO:0000259" key="2">
    <source>
        <dbReference type="PROSITE" id="PS50822"/>
    </source>
</evidence>
<evidence type="ECO:0000313" key="5">
    <source>
        <dbReference type="Proteomes" id="UP000630445"/>
    </source>
</evidence>
<evidence type="ECO:0000313" key="6">
    <source>
        <dbReference type="Proteomes" id="UP000662466"/>
    </source>
</evidence>
<evidence type="ECO:0000313" key="3">
    <source>
        <dbReference type="EMBL" id="KAF7133738.1"/>
    </source>
</evidence>
<dbReference type="CDD" id="cd04657">
    <property type="entry name" value="Piwi_ago-like"/>
    <property type="match status" value="1"/>
</dbReference>
<keyword evidence="5" id="KW-1185">Reference proteome</keyword>